<dbReference type="AlphaFoldDB" id="A0A0K9PAY5"/>
<dbReference type="InterPro" id="IPR000644">
    <property type="entry name" value="CBS_dom"/>
</dbReference>
<dbReference type="OrthoDB" id="418595at2759"/>
<evidence type="ECO:0000259" key="6">
    <source>
        <dbReference type="PROSITE" id="PS51745"/>
    </source>
</evidence>
<evidence type="ECO:0000259" key="5">
    <source>
        <dbReference type="PROSITE" id="PS51371"/>
    </source>
</evidence>
<keyword evidence="2 3" id="KW-0129">CBS domain</keyword>
<gene>
    <name evidence="7" type="ORF">ZOSMA_2G01330</name>
</gene>
<reference evidence="8" key="1">
    <citation type="journal article" date="2016" name="Nature">
        <title>The genome of the seagrass Zostera marina reveals angiosperm adaptation to the sea.</title>
        <authorList>
            <person name="Olsen J.L."/>
            <person name="Rouze P."/>
            <person name="Verhelst B."/>
            <person name="Lin Y.-C."/>
            <person name="Bayer T."/>
            <person name="Collen J."/>
            <person name="Dattolo E."/>
            <person name="De Paoli E."/>
            <person name="Dittami S."/>
            <person name="Maumus F."/>
            <person name="Michel G."/>
            <person name="Kersting A."/>
            <person name="Lauritano C."/>
            <person name="Lohaus R."/>
            <person name="Toepel M."/>
            <person name="Tonon T."/>
            <person name="Vanneste K."/>
            <person name="Amirebrahimi M."/>
            <person name="Brakel J."/>
            <person name="Bostroem C."/>
            <person name="Chovatia M."/>
            <person name="Grimwood J."/>
            <person name="Jenkins J.W."/>
            <person name="Jueterbock A."/>
            <person name="Mraz A."/>
            <person name="Stam W.T."/>
            <person name="Tice H."/>
            <person name="Bornberg-Bauer E."/>
            <person name="Green P.J."/>
            <person name="Pearson G.A."/>
            <person name="Procaccini G."/>
            <person name="Duarte C.M."/>
            <person name="Schmutz J."/>
            <person name="Reusch T.B.H."/>
            <person name="Van de Peer Y."/>
        </authorList>
    </citation>
    <scope>NUCLEOTIDE SEQUENCE [LARGE SCALE GENOMIC DNA]</scope>
    <source>
        <strain evidence="8">cv. Finnish</strain>
    </source>
</reference>
<accession>A0A0K9PAY5</accession>
<feature type="domain" description="CBS" evidence="5">
    <location>
        <begin position="290"/>
        <end position="346"/>
    </location>
</feature>
<evidence type="ECO:0000256" key="4">
    <source>
        <dbReference type="SAM" id="MobiDB-lite"/>
    </source>
</evidence>
<feature type="domain" description="CBS" evidence="5">
    <location>
        <begin position="56"/>
        <end position="113"/>
    </location>
</feature>
<dbReference type="InterPro" id="IPR050511">
    <property type="entry name" value="AMPK_gamma/SDS23_families"/>
</dbReference>
<keyword evidence="1" id="KW-0677">Repeat</keyword>
<dbReference type="CDD" id="cd17782">
    <property type="entry name" value="CBS_pair_MUG70_2"/>
    <property type="match status" value="1"/>
</dbReference>
<proteinExistence type="predicted"/>
<dbReference type="SUPFAM" id="SSF54631">
    <property type="entry name" value="CBS-domain pair"/>
    <property type="match status" value="2"/>
</dbReference>
<evidence type="ECO:0000313" key="7">
    <source>
        <dbReference type="EMBL" id="KMZ66121.1"/>
    </source>
</evidence>
<dbReference type="Pfam" id="PF00564">
    <property type="entry name" value="PB1"/>
    <property type="match status" value="1"/>
</dbReference>
<dbReference type="STRING" id="29655.A0A0K9PAY5"/>
<feature type="domain" description="CBS" evidence="5">
    <location>
        <begin position="122"/>
        <end position="179"/>
    </location>
</feature>
<dbReference type="Gene3D" id="3.10.580.10">
    <property type="entry name" value="CBS-domain"/>
    <property type="match status" value="2"/>
</dbReference>
<dbReference type="Pfam" id="PF00571">
    <property type="entry name" value="CBS"/>
    <property type="match status" value="4"/>
</dbReference>
<feature type="region of interest" description="Disordered" evidence="4">
    <location>
        <begin position="1"/>
        <end position="47"/>
    </location>
</feature>
<sequence>MEVGAAAFRRRRTSSMSARRNELENGVGGIDPIQRASSSRSMMGVPPTERTVKRLRLSKTLTIPENTTVYEACRRMASRRVDAVLLTDSNALLCGILTDKDVVTRVLANELKLDETPVSKVMSRNPVFVLSDTLAVEALQKMVLGNFRHLPVVENGEVIAMLDIAKCLYDAIARMERASEKGKAIAAAIEGVEKQWGTSLSGSNTFIEALQERMFKPTLSTIIPENPKIAILSPSDSVLNATKKMVELRSGSVIIAVDNKPQGILTSKDILMRVIIQNLPPETTIVDKVMTPKPECKTIDTSIVDALHAMHNGKILHLPVVDRDGKIIFLVNVIHVTHAAIATVGSTGGIVNEASGTMMQKLWDSTLTLGPGDEDGDLHSEMSFKLASEATDTRKYATSPSLFQPNAFSFKLEDGKGRMHRFICDTRSLAEVMAAILQRVGNDIDRNNLPQILYEDEDHDQVTLASNEDLVAAVEHAKFAGWKGLRLYLDFTGSNGHKKKYGSILTDDDFARSDAWVSAYSKVAAGAALVAGFGILAYLKKAGS</sequence>
<evidence type="ECO:0000256" key="3">
    <source>
        <dbReference type="PROSITE-ProRule" id="PRU00703"/>
    </source>
</evidence>
<feature type="domain" description="CBS" evidence="5">
    <location>
        <begin position="225"/>
        <end position="282"/>
    </location>
</feature>
<dbReference type="CDD" id="cd17781">
    <property type="entry name" value="CBS_pair_MUG70_1"/>
    <property type="match status" value="1"/>
</dbReference>
<dbReference type="PANTHER" id="PTHR13780:SF48">
    <property type="entry name" value="CBS DOMAIN-CONTAINING PROTEIN CBSCBSPB1"/>
    <property type="match status" value="1"/>
</dbReference>
<dbReference type="OMA" id="SAVMVCD"/>
<dbReference type="PROSITE" id="PS51371">
    <property type="entry name" value="CBS"/>
    <property type="match status" value="4"/>
</dbReference>
<comment type="caution">
    <text evidence="7">The sequence shown here is derived from an EMBL/GenBank/DDBJ whole genome shotgun (WGS) entry which is preliminary data.</text>
</comment>
<dbReference type="PROSITE" id="PS51745">
    <property type="entry name" value="PB1"/>
    <property type="match status" value="1"/>
</dbReference>
<evidence type="ECO:0000256" key="2">
    <source>
        <dbReference type="ARBA" id="ARBA00023122"/>
    </source>
</evidence>
<name>A0A0K9PAY5_ZOSMR</name>
<protein>
    <submittedName>
        <fullName evidence="7">CBS domain containing protein</fullName>
    </submittedName>
</protein>
<dbReference type="InterPro" id="IPR046342">
    <property type="entry name" value="CBS_dom_sf"/>
</dbReference>
<dbReference type="InterPro" id="IPR000270">
    <property type="entry name" value="PB1_dom"/>
</dbReference>
<dbReference type="SMART" id="SM00116">
    <property type="entry name" value="CBS"/>
    <property type="match status" value="4"/>
</dbReference>
<organism evidence="7 8">
    <name type="scientific">Zostera marina</name>
    <name type="common">Eelgrass</name>
    <dbReference type="NCBI Taxonomy" id="29655"/>
    <lineage>
        <taxon>Eukaryota</taxon>
        <taxon>Viridiplantae</taxon>
        <taxon>Streptophyta</taxon>
        <taxon>Embryophyta</taxon>
        <taxon>Tracheophyta</taxon>
        <taxon>Spermatophyta</taxon>
        <taxon>Magnoliopsida</taxon>
        <taxon>Liliopsida</taxon>
        <taxon>Zosteraceae</taxon>
        <taxon>Zostera</taxon>
    </lineage>
</organism>
<dbReference type="EMBL" id="LFYR01000981">
    <property type="protein sequence ID" value="KMZ66121.1"/>
    <property type="molecule type" value="Genomic_DNA"/>
</dbReference>
<evidence type="ECO:0000256" key="1">
    <source>
        <dbReference type="ARBA" id="ARBA00022737"/>
    </source>
</evidence>
<dbReference type="InterPro" id="IPR053793">
    <property type="entry name" value="PB1-like"/>
</dbReference>
<dbReference type="PANTHER" id="PTHR13780">
    <property type="entry name" value="AMP-ACTIVATED PROTEIN KINASE, GAMMA REGULATORY SUBUNIT"/>
    <property type="match status" value="1"/>
</dbReference>
<keyword evidence="8" id="KW-1185">Reference proteome</keyword>
<evidence type="ECO:0000313" key="8">
    <source>
        <dbReference type="Proteomes" id="UP000036987"/>
    </source>
</evidence>
<feature type="domain" description="PB1" evidence="6">
    <location>
        <begin position="405"/>
        <end position="492"/>
    </location>
</feature>
<dbReference type="SUPFAM" id="SSF54277">
    <property type="entry name" value="CAD &amp; PB1 domains"/>
    <property type="match status" value="1"/>
</dbReference>
<dbReference type="SMART" id="SM00666">
    <property type="entry name" value="PB1"/>
    <property type="match status" value="1"/>
</dbReference>
<dbReference type="Proteomes" id="UP000036987">
    <property type="component" value="Unassembled WGS sequence"/>
</dbReference>